<dbReference type="PANTHER" id="PTHR33272">
    <property type="entry name" value="PROTEIN CBG22877-RELATED"/>
    <property type="match status" value="1"/>
</dbReference>
<feature type="signal peptide" evidence="1">
    <location>
        <begin position="1"/>
        <end position="18"/>
    </location>
</feature>
<gene>
    <name evidence="2" type="ORF">L5515_009002</name>
</gene>
<protein>
    <submittedName>
        <fullName evidence="2">Uncharacterized protein</fullName>
    </submittedName>
</protein>
<organism evidence="2 3">
    <name type="scientific">Caenorhabditis briggsae</name>
    <dbReference type="NCBI Taxonomy" id="6238"/>
    <lineage>
        <taxon>Eukaryota</taxon>
        <taxon>Metazoa</taxon>
        <taxon>Ecdysozoa</taxon>
        <taxon>Nematoda</taxon>
        <taxon>Chromadorea</taxon>
        <taxon>Rhabditida</taxon>
        <taxon>Rhabditina</taxon>
        <taxon>Rhabditomorpha</taxon>
        <taxon>Rhabditoidea</taxon>
        <taxon>Rhabditidae</taxon>
        <taxon>Peloderinae</taxon>
        <taxon>Caenorhabditis</taxon>
    </lineage>
</organism>
<proteinExistence type="predicted"/>
<dbReference type="PANTHER" id="PTHR33272:SF3">
    <property type="entry name" value="DUF148 DOMAIN-CONTAINING PROTEIN-RELATED"/>
    <property type="match status" value="1"/>
</dbReference>
<name>A0AAE9FBU6_CAEBR</name>
<dbReference type="EMBL" id="CP092624">
    <property type="protein sequence ID" value="UMM37137.1"/>
    <property type="molecule type" value="Genomic_DNA"/>
</dbReference>
<dbReference type="InterPro" id="IPR027913">
    <property type="entry name" value="DUF4473"/>
</dbReference>
<keyword evidence="3" id="KW-1185">Reference proteome</keyword>
<evidence type="ECO:0000256" key="1">
    <source>
        <dbReference type="SAM" id="SignalP"/>
    </source>
</evidence>
<dbReference type="Proteomes" id="UP000829354">
    <property type="component" value="Chromosome V"/>
</dbReference>
<reference evidence="2 3" key="1">
    <citation type="submission" date="2022-04" db="EMBL/GenBank/DDBJ databases">
        <title>Chromosome-level reference genomes for two strains of Caenorhabditis briggsae: an improved platform for comparative genomics.</title>
        <authorList>
            <person name="Stevens L."/>
            <person name="Andersen E."/>
        </authorList>
    </citation>
    <scope>NUCLEOTIDE SEQUENCE [LARGE SCALE GENOMIC DNA]</scope>
    <source>
        <strain evidence="2">VX34</strain>
        <tissue evidence="2">Whole-organism</tissue>
    </source>
</reference>
<feature type="chain" id="PRO_5042086438" evidence="1">
    <location>
        <begin position="19"/>
        <end position="100"/>
    </location>
</feature>
<dbReference type="Pfam" id="PF14747">
    <property type="entry name" value="DUF4473"/>
    <property type="match status" value="1"/>
</dbReference>
<keyword evidence="1" id="KW-0732">Signal</keyword>
<evidence type="ECO:0000313" key="3">
    <source>
        <dbReference type="Proteomes" id="UP000829354"/>
    </source>
</evidence>
<sequence length="100" mass="11142">MFNLFYILFCALTISAFAAPLTEMEANAELLASGMTQGSIDGLDALSKKFATGFPLIKSDKEATDKFIAEFRRDSEKYIKSMPANDKTIYSNYLKKHGLD</sequence>
<evidence type="ECO:0000313" key="2">
    <source>
        <dbReference type="EMBL" id="UMM37137.1"/>
    </source>
</evidence>
<accession>A0AAE9FBU6</accession>
<dbReference type="AlphaFoldDB" id="A0AAE9FBU6"/>